<dbReference type="InterPro" id="IPR013491">
    <property type="entry name" value="Tape_meas_N"/>
</dbReference>
<dbReference type="Proteomes" id="UP000389128">
    <property type="component" value="Unassembled WGS sequence"/>
</dbReference>
<protein>
    <recommendedName>
        <fullName evidence="2">Tape measure protein N-terminal domain-containing protein</fullName>
    </recommendedName>
</protein>
<dbReference type="NCBIfam" id="TIGR02675">
    <property type="entry name" value="tape_meas_nterm"/>
    <property type="match status" value="1"/>
</dbReference>
<gene>
    <name evidence="3" type="ORF">ETQ85_00600</name>
</gene>
<dbReference type="RefSeq" id="WP_148577182.1">
    <property type="nucleotide sequence ID" value="NZ_SDKK01000001.1"/>
</dbReference>
<feature type="domain" description="Tape measure protein N-terminal" evidence="2">
    <location>
        <begin position="98"/>
        <end position="285"/>
    </location>
</feature>
<sequence>MALLSDDEVRLRIAADTTGGAAVEQLAKHIDSLAKQGGEAAPALGVLSDRLRKMSADAEQYNATADKAAKSTKNMSGQVQDMAVQLAKAAAALQAGRAFIDANSQVESLTRTMSILTGSTERAAAELEYIRGAAQRLGVDVLDAGKAYMQLLASTKGTALEGAAARQVFEAVAGAMATLGKTSAETSTALLAVNQMASKGKVSMEELRGQLGEALPGAMKAAAAGAGLTVAELTKMVESGSVLAEDLLPALARGLTEMYGVGKANNDTFAAQWARMKNSATEFFTVIGDSGVMKVLNEGLALTTFGAKALTVGFEAGISKTRELFGGPQWDAEKARQSLEATARSSALLSKSLGDVGTAAAQMGTVIRTQSNDVLQLQSAFTKANDEAGKQIINLEKVAAARQSEADAMMRASQLYDTEAQQRRTAVDAAQAEEAALQRIAEQTRFAVALKETELAAEKIAAEAGRKQAQEQIAMTQSRIAALEQEASVRGDGRRALQEEIAGLAEYLAAQKAEVAGMGAESTARKQKIEDLGKEVDAKKALADKATQEAAASHSATLEAQAAAETYKDHSKQVYALRDAYVAANAAFEKTGEAFVKGVATDKELTASKEAAQKALLLYRDALSDATAAAERHVTAERAAATLQQSALQNDLYRANTILEIAKQRGNEKEIAQAQIAVWRIELEISEASAQASRLEAEAMLIVAKAKRAELEASGALTEAKKAELAVMDVNIKAKQLEADKYDLIAARMKALSYETKELKSSFFDLSSSTDDAASAADRAATSYDGLTTSIRGAAAAKDGFTRDASGNVLEVARVTPQTVATRLKNLGVSDALAAQQASQFFDGAGNTQNTYGLSLDAAVQALADRLTGKGVQSSYMNIVRVDLTTNRGTSSVKVASQADAAALVSTLQELAARS</sequence>
<comment type="caution">
    <text evidence="3">The sequence shown here is derived from an EMBL/GenBank/DDBJ whole genome shotgun (WGS) entry which is preliminary data.</text>
</comment>
<feature type="coiled-coil region" evidence="1">
    <location>
        <begin position="678"/>
        <end position="740"/>
    </location>
</feature>
<proteinExistence type="predicted"/>
<evidence type="ECO:0000313" key="3">
    <source>
        <dbReference type="EMBL" id="TYC62092.1"/>
    </source>
</evidence>
<dbReference type="InterPro" id="IPR053058">
    <property type="entry name" value="Mulikevirus_tape_measure"/>
</dbReference>
<dbReference type="AlphaFoldDB" id="A0A6C2D8S4"/>
<dbReference type="Pfam" id="PF20155">
    <property type="entry name" value="TMP_3"/>
    <property type="match status" value="1"/>
</dbReference>
<reference evidence="3 4" key="1">
    <citation type="submission" date="2019-01" db="EMBL/GenBank/DDBJ databases">
        <title>Zoogloea oleivorans genome sequencing and assembly.</title>
        <authorList>
            <person name="Tancsics A."/>
            <person name="Farkas M."/>
            <person name="Kriszt B."/>
            <person name="Maroti G."/>
            <person name="Horvath B."/>
        </authorList>
    </citation>
    <scope>NUCLEOTIDE SEQUENCE [LARGE SCALE GENOMIC DNA]</scope>
    <source>
        <strain evidence="3 4">Buc</strain>
    </source>
</reference>
<keyword evidence="1" id="KW-0175">Coiled coil</keyword>
<organism evidence="3 4">
    <name type="scientific">Zoogloea oleivorans</name>
    <dbReference type="NCBI Taxonomy" id="1552750"/>
    <lineage>
        <taxon>Bacteria</taxon>
        <taxon>Pseudomonadati</taxon>
        <taxon>Pseudomonadota</taxon>
        <taxon>Betaproteobacteria</taxon>
        <taxon>Rhodocyclales</taxon>
        <taxon>Zoogloeaceae</taxon>
        <taxon>Zoogloea</taxon>
    </lineage>
</organism>
<evidence type="ECO:0000313" key="4">
    <source>
        <dbReference type="Proteomes" id="UP000389128"/>
    </source>
</evidence>
<dbReference type="PANTHER" id="PTHR38812:SF2">
    <property type="entry name" value="MU-LIKE PROPHAGE FLUMU PROTEIN GP42"/>
    <property type="match status" value="1"/>
</dbReference>
<dbReference type="OrthoDB" id="7063692at2"/>
<evidence type="ECO:0000256" key="1">
    <source>
        <dbReference type="SAM" id="Coils"/>
    </source>
</evidence>
<dbReference type="EMBL" id="SDKK01000001">
    <property type="protein sequence ID" value="TYC62092.1"/>
    <property type="molecule type" value="Genomic_DNA"/>
</dbReference>
<accession>A0A6C2D8S4</accession>
<evidence type="ECO:0000259" key="2">
    <source>
        <dbReference type="Pfam" id="PF20155"/>
    </source>
</evidence>
<name>A0A6C2D8S4_9RHOO</name>
<dbReference type="PANTHER" id="PTHR38812">
    <property type="entry name" value="MU-LIKE PROPHAGE FLUMU PROTEIN GP42"/>
    <property type="match status" value="1"/>
</dbReference>
<feature type="coiled-coil region" evidence="1">
    <location>
        <begin position="466"/>
        <end position="549"/>
    </location>
</feature>
<keyword evidence="4" id="KW-1185">Reference proteome</keyword>